<evidence type="ECO:0000313" key="2">
    <source>
        <dbReference type="Proteomes" id="UP000887565"/>
    </source>
</evidence>
<keyword evidence="1" id="KW-0472">Membrane</keyword>
<organism evidence="2 3">
    <name type="scientific">Romanomermis culicivorax</name>
    <name type="common">Nematode worm</name>
    <dbReference type="NCBI Taxonomy" id="13658"/>
    <lineage>
        <taxon>Eukaryota</taxon>
        <taxon>Metazoa</taxon>
        <taxon>Ecdysozoa</taxon>
        <taxon>Nematoda</taxon>
        <taxon>Enoplea</taxon>
        <taxon>Dorylaimia</taxon>
        <taxon>Mermithida</taxon>
        <taxon>Mermithoidea</taxon>
        <taxon>Mermithidae</taxon>
        <taxon>Romanomermis</taxon>
    </lineage>
</organism>
<dbReference type="Proteomes" id="UP000887565">
    <property type="component" value="Unplaced"/>
</dbReference>
<protein>
    <submittedName>
        <fullName evidence="3">Uncharacterized protein</fullName>
    </submittedName>
</protein>
<feature type="transmembrane region" description="Helical" evidence="1">
    <location>
        <begin position="16"/>
        <end position="38"/>
    </location>
</feature>
<evidence type="ECO:0000256" key="1">
    <source>
        <dbReference type="SAM" id="Phobius"/>
    </source>
</evidence>
<accession>A0A915HPE3</accession>
<sequence>MTFNYEKDVWSQRVRQIEICLDLFNAFSILVWYILVFLKLKSKRKQITDQNIASGRRYVRGAKVRRAQSKTFKKNHYLTVCAKVRRALSLQNSDWLSDCMMFGQEFCCASPYEKNLMCNKQ</sequence>
<dbReference type="WBParaSite" id="nRc.2.0.1.t03823-RA">
    <property type="protein sequence ID" value="nRc.2.0.1.t03823-RA"/>
    <property type="gene ID" value="nRc.2.0.1.g03823"/>
</dbReference>
<dbReference type="AlphaFoldDB" id="A0A915HPE3"/>
<reference evidence="3" key="1">
    <citation type="submission" date="2022-11" db="UniProtKB">
        <authorList>
            <consortium name="WormBaseParasite"/>
        </authorList>
    </citation>
    <scope>IDENTIFICATION</scope>
</reference>
<keyword evidence="1" id="KW-1133">Transmembrane helix</keyword>
<name>A0A915HPE3_ROMCU</name>
<evidence type="ECO:0000313" key="3">
    <source>
        <dbReference type="WBParaSite" id="nRc.2.0.1.t03823-RA"/>
    </source>
</evidence>
<keyword evidence="2" id="KW-1185">Reference proteome</keyword>
<keyword evidence="1" id="KW-0812">Transmembrane</keyword>
<proteinExistence type="predicted"/>